<reference evidence="1" key="2">
    <citation type="submission" date="2023-04" db="EMBL/GenBank/DDBJ databases">
        <authorList>
            <person name="Bruccoleri R.E."/>
            <person name="Oakeley E.J."/>
            <person name="Faust A.-M."/>
            <person name="Dessus-Babus S."/>
            <person name="Altorfer M."/>
            <person name="Burckhardt D."/>
            <person name="Oertli M."/>
            <person name="Naumann U."/>
            <person name="Petersen F."/>
            <person name="Wong J."/>
        </authorList>
    </citation>
    <scope>NUCLEOTIDE SEQUENCE</scope>
    <source>
        <strain evidence="1">GSM-AAB239-AS_SAM_17_03QT</strain>
        <tissue evidence="1">Leaf</tissue>
    </source>
</reference>
<dbReference type="Proteomes" id="UP001140949">
    <property type="component" value="Unassembled WGS sequence"/>
</dbReference>
<proteinExistence type="predicted"/>
<name>A0AAX6G310_IRIPA</name>
<organism evidence="1 2">
    <name type="scientific">Iris pallida</name>
    <name type="common">Sweet iris</name>
    <dbReference type="NCBI Taxonomy" id="29817"/>
    <lineage>
        <taxon>Eukaryota</taxon>
        <taxon>Viridiplantae</taxon>
        <taxon>Streptophyta</taxon>
        <taxon>Embryophyta</taxon>
        <taxon>Tracheophyta</taxon>
        <taxon>Spermatophyta</taxon>
        <taxon>Magnoliopsida</taxon>
        <taxon>Liliopsida</taxon>
        <taxon>Asparagales</taxon>
        <taxon>Iridaceae</taxon>
        <taxon>Iridoideae</taxon>
        <taxon>Irideae</taxon>
        <taxon>Iris</taxon>
    </lineage>
</organism>
<dbReference type="EMBL" id="JANAVB010023837">
    <property type="protein sequence ID" value="KAJ6822857.1"/>
    <property type="molecule type" value="Genomic_DNA"/>
</dbReference>
<protein>
    <submittedName>
        <fullName evidence="1">Uncharacterized protein</fullName>
    </submittedName>
</protein>
<evidence type="ECO:0000313" key="1">
    <source>
        <dbReference type="EMBL" id="KAJ6822857.1"/>
    </source>
</evidence>
<gene>
    <name evidence="1" type="ORF">M6B38_386690</name>
</gene>
<keyword evidence="2" id="KW-1185">Reference proteome</keyword>
<comment type="caution">
    <text evidence="1">The sequence shown here is derived from an EMBL/GenBank/DDBJ whole genome shotgun (WGS) entry which is preliminary data.</text>
</comment>
<reference evidence="1" key="1">
    <citation type="journal article" date="2023" name="GigaByte">
        <title>Genome assembly of the bearded iris, Iris pallida Lam.</title>
        <authorList>
            <person name="Bruccoleri R.E."/>
            <person name="Oakeley E.J."/>
            <person name="Faust A.M.E."/>
            <person name="Altorfer M."/>
            <person name="Dessus-Babus S."/>
            <person name="Burckhardt D."/>
            <person name="Oertli M."/>
            <person name="Naumann U."/>
            <person name="Petersen F."/>
            <person name="Wong J."/>
        </authorList>
    </citation>
    <scope>NUCLEOTIDE SEQUENCE</scope>
    <source>
        <strain evidence="1">GSM-AAB239-AS_SAM_17_03QT</strain>
    </source>
</reference>
<sequence>MEQMLLSDTDLQDLGHFLQDLGLSLASNCRYVLIITY</sequence>
<dbReference type="AlphaFoldDB" id="A0AAX6G310"/>
<accession>A0AAX6G310</accession>
<evidence type="ECO:0000313" key="2">
    <source>
        <dbReference type="Proteomes" id="UP001140949"/>
    </source>
</evidence>